<dbReference type="OrthoDB" id="8772754at2"/>
<dbReference type="Pfam" id="PF13409">
    <property type="entry name" value="GST_N_2"/>
    <property type="match status" value="1"/>
</dbReference>
<dbReference type="SFLD" id="SFLDG00358">
    <property type="entry name" value="Main_(cytGST)"/>
    <property type="match status" value="1"/>
</dbReference>
<dbReference type="GO" id="GO:0016740">
    <property type="term" value="F:transferase activity"/>
    <property type="evidence" value="ECO:0007669"/>
    <property type="project" value="UniProtKB-KW"/>
</dbReference>
<evidence type="ECO:0000259" key="2">
    <source>
        <dbReference type="PROSITE" id="PS50405"/>
    </source>
</evidence>
<dbReference type="PROSITE" id="PS50405">
    <property type="entry name" value="GST_CTER"/>
    <property type="match status" value="1"/>
</dbReference>
<dbReference type="SFLD" id="SFLDG01150">
    <property type="entry name" value="Main.1:_Beta-like"/>
    <property type="match status" value="1"/>
</dbReference>
<dbReference type="AlphaFoldDB" id="A0A433JKW9"/>
<dbReference type="InterPro" id="IPR036282">
    <property type="entry name" value="Glutathione-S-Trfase_C_sf"/>
</dbReference>
<dbReference type="Pfam" id="PF00043">
    <property type="entry name" value="GST_C"/>
    <property type="match status" value="1"/>
</dbReference>
<sequence>MKLYYTKGACSLAAHILINELGLPCEYEAVDLKTKKTEQGSDFLTINPKGAVPTLETNDGEILTENAVIHQYLADKKKAYNLLPPIEEFKRYRVLEWENYITTELHKSFGALFNPNISKDLQESIFIPMIKNKFAFVDKQLQNKSYLLGDEFTLPDAYLFVMLSWARHFKIDLDNCPNLSDYFKNLSKRASVQKSLQEEGLQ</sequence>
<dbReference type="InterPro" id="IPR036249">
    <property type="entry name" value="Thioredoxin-like_sf"/>
</dbReference>
<dbReference type="PROSITE" id="PS50404">
    <property type="entry name" value="GST_NTER"/>
    <property type="match status" value="1"/>
</dbReference>
<evidence type="ECO:0000313" key="4">
    <source>
        <dbReference type="Proteomes" id="UP000288012"/>
    </source>
</evidence>
<dbReference type="EMBL" id="RZGR01000007">
    <property type="protein sequence ID" value="RUQ89507.1"/>
    <property type="molecule type" value="Genomic_DNA"/>
</dbReference>
<dbReference type="Proteomes" id="UP000288012">
    <property type="component" value="Unassembled WGS sequence"/>
</dbReference>
<evidence type="ECO:0000259" key="1">
    <source>
        <dbReference type="PROSITE" id="PS50404"/>
    </source>
</evidence>
<reference evidence="3 4" key="1">
    <citation type="submission" date="2018-12" db="EMBL/GenBank/DDBJ databases">
        <title>Legionella sp,whole genome shotgun sequence.</title>
        <authorList>
            <person name="Wu H."/>
        </authorList>
    </citation>
    <scope>NUCLEOTIDE SEQUENCE [LARGE SCALE GENOMIC DNA]</scope>
    <source>
        <strain evidence="4">km714</strain>
    </source>
</reference>
<organism evidence="3 4">
    <name type="scientific">Legionella septentrionalis</name>
    <dbReference type="NCBI Taxonomy" id="2498109"/>
    <lineage>
        <taxon>Bacteria</taxon>
        <taxon>Pseudomonadati</taxon>
        <taxon>Pseudomonadota</taxon>
        <taxon>Gammaproteobacteria</taxon>
        <taxon>Legionellales</taxon>
        <taxon>Legionellaceae</taxon>
        <taxon>Legionella</taxon>
    </lineage>
</organism>
<dbReference type="SUPFAM" id="SSF47616">
    <property type="entry name" value="GST C-terminal domain-like"/>
    <property type="match status" value="1"/>
</dbReference>
<dbReference type="Gene3D" id="3.40.30.10">
    <property type="entry name" value="Glutaredoxin"/>
    <property type="match status" value="1"/>
</dbReference>
<dbReference type="InterPro" id="IPR010987">
    <property type="entry name" value="Glutathione-S-Trfase_C-like"/>
</dbReference>
<accession>A0A433JKW9</accession>
<keyword evidence="3" id="KW-0808">Transferase</keyword>
<dbReference type="RefSeq" id="WP_127033745.1">
    <property type="nucleotide sequence ID" value="NZ_RZGR01000007.1"/>
</dbReference>
<proteinExistence type="predicted"/>
<dbReference type="CDD" id="cd03057">
    <property type="entry name" value="GST_N_Beta"/>
    <property type="match status" value="1"/>
</dbReference>
<dbReference type="SUPFAM" id="SSF52833">
    <property type="entry name" value="Thioredoxin-like"/>
    <property type="match status" value="1"/>
</dbReference>
<dbReference type="NCBIfam" id="NF007831">
    <property type="entry name" value="PRK10542.1"/>
    <property type="match status" value="1"/>
</dbReference>
<feature type="domain" description="GST C-terminal" evidence="2">
    <location>
        <begin position="87"/>
        <end position="202"/>
    </location>
</feature>
<feature type="domain" description="GST N-terminal" evidence="1">
    <location>
        <begin position="1"/>
        <end position="81"/>
    </location>
</feature>
<name>A0A433JKW9_9GAMM</name>
<dbReference type="CDD" id="cd03188">
    <property type="entry name" value="GST_C_Beta"/>
    <property type="match status" value="1"/>
</dbReference>
<dbReference type="PANTHER" id="PTHR44051">
    <property type="entry name" value="GLUTATHIONE S-TRANSFERASE-RELATED"/>
    <property type="match status" value="1"/>
</dbReference>
<dbReference type="SFLD" id="SFLDS00019">
    <property type="entry name" value="Glutathione_Transferase_(cytos"/>
    <property type="match status" value="1"/>
</dbReference>
<keyword evidence="4" id="KW-1185">Reference proteome</keyword>
<dbReference type="PANTHER" id="PTHR44051:SF8">
    <property type="entry name" value="GLUTATHIONE S-TRANSFERASE GSTA"/>
    <property type="match status" value="1"/>
</dbReference>
<protein>
    <submittedName>
        <fullName evidence="3">Glutathione transferase GstA</fullName>
    </submittedName>
</protein>
<dbReference type="InterPro" id="IPR040079">
    <property type="entry name" value="Glutathione_S-Trfase"/>
</dbReference>
<comment type="caution">
    <text evidence="3">The sequence shown here is derived from an EMBL/GenBank/DDBJ whole genome shotgun (WGS) entry which is preliminary data.</text>
</comment>
<dbReference type="InterPro" id="IPR004045">
    <property type="entry name" value="Glutathione_S-Trfase_N"/>
</dbReference>
<evidence type="ECO:0000313" key="3">
    <source>
        <dbReference type="EMBL" id="RUQ89507.1"/>
    </source>
</evidence>
<dbReference type="InterPro" id="IPR004046">
    <property type="entry name" value="GST_C"/>
</dbReference>
<dbReference type="Gene3D" id="1.20.1050.10">
    <property type="match status" value="1"/>
</dbReference>
<gene>
    <name evidence="3" type="primary">gstA</name>
    <name evidence="3" type="ORF">EKM59_03665</name>
</gene>